<dbReference type="AlphaFoldDB" id="A0A3N2C4V8"/>
<dbReference type="InterPro" id="IPR003675">
    <property type="entry name" value="Rce1/LyrA-like_dom"/>
</dbReference>
<dbReference type="Pfam" id="PF02517">
    <property type="entry name" value="Rce1-like"/>
    <property type="match status" value="1"/>
</dbReference>
<name>A0A3N2C4V8_9MICO</name>
<evidence type="ECO:0000256" key="2">
    <source>
        <dbReference type="SAM" id="Phobius"/>
    </source>
</evidence>
<keyword evidence="4" id="KW-0378">Hydrolase</keyword>
<evidence type="ECO:0000313" key="5">
    <source>
        <dbReference type="Proteomes" id="UP000266915"/>
    </source>
</evidence>
<feature type="domain" description="CAAX prenyl protease 2/Lysostaphin resistance protein A-like" evidence="3">
    <location>
        <begin position="220"/>
        <end position="321"/>
    </location>
</feature>
<dbReference type="GO" id="GO:0004175">
    <property type="term" value="F:endopeptidase activity"/>
    <property type="evidence" value="ECO:0007669"/>
    <property type="project" value="UniProtKB-ARBA"/>
</dbReference>
<feature type="region of interest" description="Disordered" evidence="1">
    <location>
        <begin position="1"/>
        <end position="41"/>
    </location>
</feature>
<keyword evidence="2" id="KW-0812">Transmembrane</keyword>
<dbReference type="PANTHER" id="PTHR35797">
    <property type="entry name" value="PROTEASE-RELATED"/>
    <property type="match status" value="1"/>
</dbReference>
<feature type="transmembrane region" description="Helical" evidence="2">
    <location>
        <begin position="182"/>
        <end position="202"/>
    </location>
</feature>
<reference evidence="4 5" key="1">
    <citation type="submission" date="2018-11" db="EMBL/GenBank/DDBJ databases">
        <title>Sequencing the genomes of 1000 actinobacteria strains.</title>
        <authorList>
            <person name="Klenk H.-P."/>
        </authorList>
    </citation>
    <scope>NUCLEOTIDE SEQUENCE [LARGE SCALE GENOMIC DNA]</scope>
    <source>
        <strain evidence="4 5">DSM 14012</strain>
    </source>
</reference>
<dbReference type="PANTHER" id="PTHR35797:SF1">
    <property type="entry name" value="PROTEASE"/>
    <property type="match status" value="1"/>
</dbReference>
<feature type="transmembrane region" description="Helical" evidence="2">
    <location>
        <begin position="214"/>
        <end position="233"/>
    </location>
</feature>
<dbReference type="EMBL" id="RKHL01000001">
    <property type="protein sequence ID" value="ROR82533.1"/>
    <property type="molecule type" value="Genomic_DNA"/>
</dbReference>
<dbReference type="GO" id="GO:0080120">
    <property type="term" value="P:CAAX-box protein maturation"/>
    <property type="evidence" value="ECO:0007669"/>
    <property type="project" value="UniProtKB-ARBA"/>
</dbReference>
<feature type="transmembrane region" description="Helical" evidence="2">
    <location>
        <begin position="156"/>
        <end position="176"/>
    </location>
</feature>
<feature type="transmembrane region" description="Helical" evidence="2">
    <location>
        <begin position="282"/>
        <end position="302"/>
    </location>
</feature>
<sequence length="385" mass="40126">MQRPDDTPTEGGWAPIGQPAPGPIWTTLADGSPAPAPAAGPVIGAAGRAVLAQQPESAADRQRRRNRELAPILPARVPWVAVTVFTVLAVGLAWLIAAPLWLSGEGLANPWFQLIALGMMYTPTIAALVVVLFVARPRSIPRLLGLAPLRPLGRTLGLCAAALVGFPVLAFCSMLLGQAMGLIELDLVGLSGLAAIMTASGAGELGRDELTTVALVQLLTLPLGVLVASLSAFGEELGWRGWLLPNLLPLGTWPALLISGAIWGVWHAPLILLGYNYQRTDVLGLLLMVGWCMLLGVLIGWLRLRSASVWPAVIAHGAVNAAVGALLLFASPTSMQDTGSVFGTLLGWPGWILLAATALILVVTGQFGKRAVPGLRGSEVASPVS</sequence>
<evidence type="ECO:0000259" key="3">
    <source>
        <dbReference type="Pfam" id="PF02517"/>
    </source>
</evidence>
<feature type="compositionally biased region" description="Low complexity" evidence="1">
    <location>
        <begin position="29"/>
        <end position="41"/>
    </location>
</feature>
<feature type="transmembrane region" description="Helical" evidence="2">
    <location>
        <begin position="114"/>
        <end position="135"/>
    </location>
</feature>
<keyword evidence="2" id="KW-0472">Membrane</keyword>
<keyword evidence="4" id="KW-0645">Protease</keyword>
<gene>
    <name evidence="4" type="ORF">EDD42_2624</name>
</gene>
<feature type="transmembrane region" description="Helical" evidence="2">
    <location>
        <begin position="77"/>
        <end position="102"/>
    </location>
</feature>
<accession>A0A3N2C4V8</accession>
<dbReference type="RefSeq" id="WP_085512273.1">
    <property type="nucleotide sequence ID" value="NZ_FXAP01000004.1"/>
</dbReference>
<evidence type="ECO:0000313" key="4">
    <source>
        <dbReference type="EMBL" id="ROR82533.1"/>
    </source>
</evidence>
<feature type="transmembrane region" description="Helical" evidence="2">
    <location>
        <begin position="253"/>
        <end position="275"/>
    </location>
</feature>
<dbReference type="Proteomes" id="UP000266915">
    <property type="component" value="Unassembled WGS sequence"/>
</dbReference>
<proteinExistence type="predicted"/>
<comment type="caution">
    <text evidence="4">The sequence shown here is derived from an EMBL/GenBank/DDBJ whole genome shotgun (WGS) entry which is preliminary data.</text>
</comment>
<feature type="transmembrane region" description="Helical" evidence="2">
    <location>
        <begin position="341"/>
        <end position="363"/>
    </location>
</feature>
<protein>
    <submittedName>
        <fullName evidence="4">CAAX prenyl protease-like protein</fullName>
    </submittedName>
</protein>
<evidence type="ECO:0000256" key="1">
    <source>
        <dbReference type="SAM" id="MobiDB-lite"/>
    </source>
</evidence>
<feature type="transmembrane region" description="Helical" evidence="2">
    <location>
        <begin position="308"/>
        <end position="329"/>
    </location>
</feature>
<dbReference type="InterPro" id="IPR042150">
    <property type="entry name" value="MmRce1-like"/>
</dbReference>
<organism evidence="4 5">
    <name type="scientific">Plantibacter flavus</name>
    <dbReference type="NCBI Taxonomy" id="150123"/>
    <lineage>
        <taxon>Bacteria</taxon>
        <taxon>Bacillati</taxon>
        <taxon>Actinomycetota</taxon>
        <taxon>Actinomycetes</taxon>
        <taxon>Micrococcales</taxon>
        <taxon>Microbacteriaceae</taxon>
        <taxon>Plantibacter</taxon>
    </lineage>
</organism>
<keyword evidence="5" id="KW-1185">Reference proteome</keyword>
<dbReference type="GO" id="GO:0006508">
    <property type="term" value="P:proteolysis"/>
    <property type="evidence" value="ECO:0007669"/>
    <property type="project" value="UniProtKB-KW"/>
</dbReference>
<keyword evidence="2" id="KW-1133">Transmembrane helix</keyword>